<reference evidence="9" key="1">
    <citation type="submission" date="2016-10" db="EMBL/GenBank/DDBJ databases">
        <authorList>
            <person name="Varghese N."/>
            <person name="Submissions S."/>
        </authorList>
    </citation>
    <scope>NUCLEOTIDE SEQUENCE [LARGE SCALE GENOMIC DNA]</scope>
    <source>
        <strain evidence="9">DSM 17038</strain>
    </source>
</reference>
<evidence type="ECO:0000259" key="6">
    <source>
        <dbReference type="Pfam" id="PF00551"/>
    </source>
</evidence>
<evidence type="ECO:0000313" key="9">
    <source>
        <dbReference type="Proteomes" id="UP000199337"/>
    </source>
</evidence>
<dbReference type="Pfam" id="PF00551">
    <property type="entry name" value="Formyl_trans_N"/>
    <property type="match status" value="1"/>
</dbReference>
<dbReference type="NCBIfam" id="TIGR00460">
    <property type="entry name" value="fmt"/>
    <property type="match status" value="1"/>
</dbReference>
<dbReference type="CDD" id="cd08646">
    <property type="entry name" value="FMT_core_Met-tRNA-FMT_N"/>
    <property type="match status" value="1"/>
</dbReference>
<dbReference type="PROSITE" id="PS00373">
    <property type="entry name" value="GART"/>
    <property type="match status" value="1"/>
</dbReference>
<dbReference type="SUPFAM" id="SSF50486">
    <property type="entry name" value="FMT C-terminal domain-like"/>
    <property type="match status" value="1"/>
</dbReference>
<evidence type="ECO:0000256" key="5">
    <source>
        <dbReference type="HAMAP-Rule" id="MF_00182"/>
    </source>
</evidence>
<dbReference type="GO" id="GO:0005829">
    <property type="term" value="C:cytosol"/>
    <property type="evidence" value="ECO:0007669"/>
    <property type="project" value="TreeGrafter"/>
</dbReference>
<evidence type="ECO:0000256" key="2">
    <source>
        <dbReference type="ARBA" id="ARBA00012261"/>
    </source>
</evidence>
<dbReference type="InterPro" id="IPR005793">
    <property type="entry name" value="Formyl_trans_C"/>
</dbReference>
<feature type="domain" description="Formyl transferase N-terminal" evidence="6">
    <location>
        <begin position="1"/>
        <end position="180"/>
    </location>
</feature>
<keyword evidence="9" id="KW-1185">Reference proteome</keyword>
<feature type="binding site" evidence="5">
    <location>
        <begin position="109"/>
        <end position="112"/>
    </location>
    <ligand>
        <name>(6S)-5,6,7,8-tetrahydrofolate</name>
        <dbReference type="ChEBI" id="CHEBI:57453"/>
    </ligand>
</feature>
<comment type="function">
    <text evidence="5">Attaches a formyl group to the free amino group of methionyl-tRNA(fMet). The formyl group appears to play a dual role in the initiator identity of N-formylmethionyl-tRNA by promoting its recognition by IF2 and preventing the misappropriation of this tRNA by the elongation apparatus.</text>
</comment>
<keyword evidence="3 5" id="KW-0808">Transferase</keyword>
<evidence type="ECO:0000256" key="1">
    <source>
        <dbReference type="ARBA" id="ARBA00010699"/>
    </source>
</evidence>
<evidence type="ECO:0000313" key="8">
    <source>
        <dbReference type="EMBL" id="SFG36637.1"/>
    </source>
</evidence>
<dbReference type="GO" id="GO:0004479">
    <property type="term" value="F:methionyl-tRNA formyltransferase activity"/>
    <property type="evidence" value="ECO:0007669"/>
    <property type="project" value="UniProtKB-UniRule"/>
</dbReference>
<comment type="catalytic activity">
    <reaction evidence="5">
        <text>L-methionyl-tRNA(fMet) + (6R)-10-formyltetrahydrofolate = N-formyl-L-methionyl-tRNA(fMet) + (6S)-5,6,7,8-tetrahydrofolate + H(+)</text>
        <dbReference type="Rhea" id="RHEA:24380"/>
        <dbReference type="Rhea" id="RHEA-COMP:9952"/>
        <dbReference type="Rhea" id="RHEA-COMP:9953"/>
        <dbReference type="ChEBI" id="CHEBI:15378"/>
        <dbReference type="ChEBI" id="CHEBI:57453"/>
        <dbReference type="ChEBI" id="CHEBI:78530"/>
        <dbReference type="ChEBI" id="CHEBI:78844"/>
        <dbReference type="ChEBI" id="CHEBI:195366"/>
        <dbReference type="EC" id="2.1.2.9"/>
    </reaction>
</comment>
<dbReference type="InterPro" id="IPR001555">
    <property type="entry name" value="GART_AS"/>
</dbReference>
<sequence length="316" mass="33888">MRVVFMGTPDFAVPSLKEIVNAGFDVLAVITQPDRPGGRGKKIRKTPVKLAAEELGLQVLQPAKVREPDFINELRRLNPEIIIVAAFGQLLPSGILDLPRYGCINVHASLLPAYRGAAPIHRAVINGEQQTGVTIMQMDAGLDTGDMLLQEKIIIGPEDTVGSVHDRLALLGGRLLVKAVELIQTGRAEPVPQDDARSSYAAMLKREDEIICWAEDVEVIKNRVRGLNPWPGARTELGGKVLKIWRVALADGPAVKGKPGQVLEASAGRGILVQAGNAVLSLEELQLQGRKSMRAADFLRGNALTPGIILGGPPCG</sequence>
<dbReference type="InterPro" id="IPR044135">
    <property type="entry name" value="Met-tRNA-FMT_C"/>
</dbReference>
<comment type="similarity">
    <text evidence="1 5">Belongs to the Fmt family.</text>
</comment>
<dbReference type="SUPFAM" id="SSF53328">
    <property type="entry name" value="Formyltransferase"/>
    <property type="match status" value="1"/>
</dbReference>
<dbReference type="STRING" id="341036.SAMN05660649_01438"/>
<proteinExistence type="inferred from homology"/>
<dbReference type="InterPro" id="IPR011034">
    <property type="entry name" value="Formyl_transferase-like_C_sf"/>
</dbReference>
<dbReference type="PANTHER" id="PTHR11138:SF5">
    <property type="entry name" value="METHIONYL-TRNA FORMYLTRANSFERASE, MITOCHONDRIAL"/>
    <property type="match status" value="1"/>
</dbReference>
<evidence type="ECO:0000256" key="4">
    <source>
        <dbReference type="ARBA" id="ARBA00022917"/>
    </source>
</evidence>
<dbReference type="AlphaFoldDB" id="A0A1I2RDF0"/>
<dbReference type="Gene3D" id="3.40.50.12230">
    <property type="match status" value="1"/>
</dbReference>
<accession>A0A1I2RDF0</accession>
<keyword evidence="4 5" id="KW-0648">Protein biosynthesis</keyword>
<dbReference type="InterPro" id="IPR002376">
    <property type="entry name" value="Formyl_transf_N"/>
</dbReference>
<dbReference type="EMBL" id="FOOX01000004">
    <property type="protein sequence ID" value="SFG36637.1"/>
    <property type="molecule type" value="Genomic_DNA"/>
</dbReference>
<dbReference type="RefSeq" id="WP_092470123.1">
    <property type="nucleotide sequence ID" value="NZ_FOOX01000004.1"/>
</dbReference>
<dbReference type="InterPro" id="IPR036477">
    <property type="entry name" value="Formyl_transf_N_sf"/>
</dbReference>
<name>A0A1I2RDF0_9FIRM</name>
<dbReference type="HAMAP" id="MF_00182">
    <property type="entry name" value="Formyl_trans"/>
    <property type="match status" value="1"/>
</dbReference>
<dbReference type="PANTHER" id="PTHR11138">
    <property type="entry name" value="METHIONYL-TRNA FORMYLTRANSFERASE"/>
    <property type="match status" value="1"/>
</dbReference>
<dbReference type="InterPro" id="IPR041711">
    <property type="entry name" value="Met-tRNA-FMT_N"/>
</dbReference>
<gene>
    <name evidence="5" type="primary">fmt</name>
    <name evidence="8" type="ORF">SAMN05660649_01438</name>
</gene>
<dbReference type="CDD" id="cd08704">
    <property type="entry name" value="Met_tRNA_FMT_C"/>
    <property type="match status" value="1"/>
</dbReference>
<dbReference type="Pfam" id="PF02911">
    <property type="entry name" value="Formyl_trans_C"/>
    <property type="match status" value="1"/>
</dbReference>
<dbReference type="InterPro" id="IPR005794">
    <property type="entry name" value="Fmt"/>
</dbReference>
<evidence type="ECO:0000259" key="7">
    <source>
        <dbReference type="Pfam" id="PF02911"/>
    </source>
</evidence>
<organism evidence="8 9">
    <name type="scientific">Desulfotruncus arcticus DSM 17038</name>
    <dbReference type="NCBI Taxonomy" id="1121424"/>
    <lineage>
        <taxon>Bacteria</taxon>
        <taxon>Bacillati</taxon>
        <taxon>Bacillota</taxon>
        <taxon>Clostridia</taxon>
        <taxon>Eubacteriales</taxon>
        <taxon>Desulfallaceae</taxon>
        <taxon>Desulfotruncus</taxon>
    </lineage>
</organism>
<protein>
    <recommendedName>
        <fullName evidence="2 5">Methionyl-tRNA formyltransferase</fullName>
        <ecNumber evidence="2 5">2.1.2.9</ecNumber>
    </recommendedName>
</protein>
<feature type="domain" description="Formyl transferase C-terminal" evidence="7">
    <location>
        <begin position="204"/>
        <end position="302"/>
    </location>
</feature>
<dbReference type="OrthoDB" id="9802815at2"/>
<dbReference type="EC" id="2.1.2.9" evidence="2 5"/>
<dbReference type="Proteomes" id="UP000199337">
    <property type="component" value="Unassembled WGS sequence"/>
</dbReference>
<dbReference type="FunFam" id="3.40.50.12230:FF:000001">
    <property type="entry name" value="Methionyl-tRNA formyltransferase"/>
    <property type="match status" value="1"/>
</dbReference>
<evidence type="ECO:0000256" key="3">
    <source>
        <dbReference type="ARBA" id="ARBA00022679"/>
    </source>
</evidence>